<dbReference type="HAMAP" id="MF_01464_B">
    <property type="entry name" value="SecF_B"/>
    <property type="match status" value="1"/>
</dbReference>
<keyword evidence="6 9" id="KW-1133">Transmembrane helix</keyword>
<dbReference type="GO" id="GO:0015450">
    <property type="term" value="F:protein-transporting ATPase activity"/>
    <property type="evidence" value="ECO:0007669"/>
    <property type="project" value="InterPro"/>
</dbReference>
<comment type="subcellular location">
    <subcellularLocation>
        <location evidence="1 9">Cell membrane</location>
        <topology evidence="1 9">Multi-pass membrane protein</topology>
    </subcellularLocation>
</comment>
<feature type="transmembrane region" description="Helical" evidence="9">
    <location>
        <begin position="194"/>
        <end position="215"/>
    </location>
</feature>
<keyword evidence="8 9" id="KW-0472">Membrane</keyword>
<sequence length="403" mass="44111">MFSYEQWGNELYRGERTYQIVGNRRWYMGIGLALMTAMALVIAVLGFSLGIEFRGGSQFTVSGASNTSQSAAYDVLGAVGKAEGARVSNVGQDSLRIQSSTLSDAQTRQVRQELAKAYQVEESQVASSFVGPSWGKEVSAKALQGLIAFLVLVGLVMAVYFRRWTMSVAALFALLHDILITMGVFALTRVEVTPATVIGFLTILGYSLYDTVVVFDKVRENTRGYAGQQQHTYGELVNLAANQTMVRSINTSIVAVLPVASILFLGILLLGSGTLTDIALALFVGMIVGTFSSIFIASPVLVALEEWRRGPVRSHSEAVWRSRGSRQPQPVHATAVPRDDVRPVKRERKRDVTVESEPEDLWGPVRSRPRRDETETAPTPAPAVPGGHRGQAAQPKKRKRRNR</sequence>
<evidence type="ECO:0000256" key="9">
    <source>
        <dbReference type="HAMAP-Rule" id="MF_01464"/>
    </source>
</evidence>
<dbReference type="SUPFAM" id="SSF82866">
    <property type="entry name" value="Multidrug efflux transporter AcrB transmembrane domain"/>
    <property type="match status" value="1"/>
</dbReference>
<keyword evidence="4 9" id="KW-0812">Transmembrane</keyword>
<proteinExistence type="inferred from homology"/>
<feature type="transmembrane region" description="Helical" evidence="9">
    <location>
        <begin position="142"/>
        <end position="161"/>
    </location>
</feature>
<dbReference type="Proteomes" id="UP000185612">
    <property type="component" value="Unassembled WGS sequence"/>
</dbReference>
<dbReference type="InterPro" id="IPR005665">
    <property type="entry name" value="SecF_bac"/>
</dbReference>
<dbReference type="EMBL" id="MQVS01000002">
    <property type="protein sequence ID" value="OKL52451.1"/>
    <property type="molecule type" value="Genomic_DNA"/>
</dbReference>
<evidence type="ECO:0000256" key="7">
    <source>
        <dbReference type="ARBA" id="ARBA00023010"/>
    </source>
</evidence>
<comment type="similarity">
    <text evidence="9">Belongs to the SecD/SecF family. SecF subfamily.</text>
</comment>
<evidence type="ECO:0000256" key="8">
    <source>
        <dbReference type="ARBA" id="ARBA00023136"/>
    </source>
</evidence>
<protein>
    <recommendedName>
        <fullName evidence="9">Protein-export membrane protein SecF</fullName>
    </recommendedName>
</protein>
<feature type="transmembrane region" description="Helical" evidence="9">
    <location>
        <begin position="253"/>
        <end position="272"/>
    </location>
</feature>
<name>A0A1Q5PXW7_9ACTO</name>
<dbReference type="GO" id="GO:0005886">
    <property type="term" value="C:plasma membrane"/>
    <property type="evidence" value="ECO:0007669"/>
    <property type="project" value="UniProtKB-SubCell"/>
</dbReference>
<organism evidence="12 13">
    <name type="scientific">Buchananella hordeovulneris</name>
    <dbReference type="NCBI Taxonomy" id="52770"/>
    <lineage>
        <taxon>Bacteria</taxon>
        <taxon>Bacillati</taxon>
        <taxon>Actinomycetota</taxon>
        <taxon>Actinomycetes</taxon>
        <taxon>Actinomycetales</taxon>
        <taxon>Actinomycetaceae</taxon>
        <taxon>Buchananella</taxon>
    </lineage>
</organism>
<dbReference type="Gene3D" id="1.20.1640.10">
    <property type="entry name" value="Multidrug efflux transporter AcrB transmembrane domain"/>
    <property type="match status" value="1"/>
</dbReference>
<feature type="transmembrane region" description="Helical" evidence="9">
    <location>
        <begin position="26"/>
        <end position="51"/>
    </location>
</feature>
<evidence type="ECO:0000256" key="6">
    <source>
        <dbReference type="ARBA" id="ARBA00022989"/>
    </source>
</evidence>
<comment type="function">
    <text evidence="9">Part of the Sec protein translocase complex. Interacts with the SecYEG preprotein conducting channel. SecDF uses the proton motive force (PMF) to complete protein translocation after the ATP-dependent function of SecA.</text>
</comment>
<dbReference type="AlphaFoldDB" id="A0A1Q5PXW7"/>
<comment type="caution">
    <text evidence="12">The sequence shown here is derived from an EMBL/GenBank/DDBJ whole genome shotgun (WGS) entry which is preliminary data.</text>
</comment>
<gene>
    <name evidence="9" type="primary">secF</name>
    <name evidence="12" type="ORF">BSZ40_03010</name>
</gene>
<feature type="transmembrane region" description="Helical" evidence="9">
    <location>
        <begin position="168"/>
        <end position="188"/>
    </location>
</feature>
<keyword evidence="13" id="KW-1185">Reference proteome</keyword>
<dbReference type="RefSeq" id="WP_073823165.1">
    <property type="nucleotide sequence ID" value="NZ_JAUNKL010000028.1"/>
</dbReference>
<dbReference type="PANTHER" id="PTHR30081:SF8">
    <property type="entry name" value="PROTEIN TRANSLOCASE SUBUNIT SECF"/>
    <property type="match status" value="1"/>
</dbReference>
<evidence type="ECO:0000259" key="11">
    <source>
        <dbReference type="Pfam" id="PF02355"/>
    </source>
</evidence>
<evidence type="ECO:0000256" key="3">
    <source>
        <dbReference type="ARBA" id="ARBA00022475"/>
    </source>
</evidence>
<evidence type="ECO:0000256" key="5">
    <source>
        <dbReference type="ARBA" id="ARBA00022927"/>
    </source>
</evidence>
<evidence type="ECO:0000313" key="12">
    <source>
        <dbReference type="EMBL" id="OKL52451.1"/>
    </source>
</evidence>
<keyword evidence="5 9" id="KW-0653">Protein transport</keyword>
<dbReference type="InterPro" id="IPR055344">
    <property type="entry name" value="SecD_SecF_C_bact"/>
</dbReference>
<dbReference type="InterPro" id="IPR022645">
    <property type="entry name" value="SecD/SecF_bac"/>
</dbReference>
<dbReference type="InterPro" id="IPR022813">
    <property type="entry name" value="SecD/SecF_arch_bac"/>
</dbReference>
<dbReference type="NCBIfam" id="TIGR00916">
    <property type="entry name" value="2A0604s01"/>
    <property type="match status" value="1"/>
</dbReference>
<evidence type="ECO:0000313" key="13">
    <source>
        <dbReference type="Proteomes" id="UP000185612"/>
    </source>
</evidence>
<dbReference type="InterPro" id="IPR022646">
    <property type="entry name" value="SecD/SecF_CS"/>
</dbReference>
<feature type="compositionally biased region" description="Basic and acidic residues" evidence="10">
    <location>
        <begin position="337"/>
        <end position="353"/>
    </location>
</feature>
<keyword evidence="7 9" id="KW-0811">Translocation</keyword>
<feature type="region of interest" description="Disordered" evidence="10">
    <location>
        <begin position="315"/>
        <end position="403"/>
    </location>
</feature>
<evidence type="ECO:0000256" key="4">
    <source>
        <dbReference type="ARBA" id="ARBA00022692"/>
    </source>
</evidence>
<dbReference type="NCBIfam" id="TIGR00966">
    <property type="entry name" value="transloc_SecF"/>
    <property type="match status" value="1"/>
</dbReference>
<dbReference type="GO" id="GO:0043952">
    <property type="term" value="P:protein transport by the Sec complex"/>
    <property type="evidence" value="ECO:0007669"/>
    <property type="project" value="UniProtKB-UniRule"/>
</dbReference>
<reference evidence="13" key="1">
    <citation type="submission" date="2016-12" db="EMBL/GenBank/DDBJ databases">
        <authorList>
            <person name="Meng X."/>
        </authorList>
    </citation>
    <scope>NUCLEOTIDE SEQUENCE [LARGE SCALE GENOMIC DNA]</scope>
    <source>
        <strain evidence="13">DSM 20732</strain>
    </source>
</reference>
<dbReference type="Pfam" id="PF07549">
    <property type="entry name" value="Sec_GG"/>
    <property type="match status" value="1"/>
</dbReference>
<dbReference type="Pfam" id="PF02355">
    <property type="entry name" value="SecD_SecF_C"/>
    <property type="match status" value="1"/>
</dbReference>
<dbReference type="STRING" id="52770.BSZ40_03010"/>
<dbReference type="GO" id="GO:0065002">
    <property type="term" value="P:intracellular protein transmembrane transport"/>
    <property type="evidence" value="ECO:0007669"/>
    <property type="project" value="UniProtKB-UniRule"/>
</dbReference>
<keyword evidence="2 9" id="KW-0813">Transport</keyword>
<comment type="subunit">
    <text evidence="9">Forms a complex with SecD. Part of the essential Sec protein translocation apparatus which comprises SecA, SecYEG and auxiliary proteins SecDF. Other proteins may also be involved.</text>
</comment>
<evidence type="ECO:0000256" key="10">
    <source>
        <dbReference type="SAM" id="MobiDB-lite"/>
    </source>
</evidence>
<feature type="transmembrane region" description="Helical" evidence="9">
    <location>
        <begin position="278"/>
        <end position="304"/>
    </location>
</feature>
<evidence type="ECO:0000256" key="2">
    <source>
        <dbReference type="ARBA" id="ARBA00022448"/>
    </source>
</evidence>
<dbReference type="GO" id="GO:0006605">
    <property type="term" value="P:protein targeting"/>
    <property type="evidence" value="ECO:0007669"/>
    <property type="project" value="UniProtKB-UniRule"/>
</dbReference>
<dbReference type="OrthoDB" id="9774769at2"/>
<dbReference type="PRINTS" id="PR01755">
    <property type="entry name" value="SECFTRNLCASE"/>
</dbReference>
<keyword evidence="3 9" id="KW-1003">Cell membrane</keyword>
<accession>A0A1Q5PXW7</accession>
<dbReference type="PANTHER" id="PTHR30081">
    <property type="entry name" value="PROTEIN-EXPORT MEMBRANE PROTEIN SEC"/>
    <property type="match status" value="1"/>
</dbReference>
<evidence type="ECO:0000256" key="1">
    <source>
        <dbReference type="ARBA" id="ARBA00004651"/>
    </source>
</evidence>
<dbReference type="FunCoup" id="A0A1Q5PXW7">
    <property type="interactions" value="20"/>
</dbReference>
<feature type="domain" description="Protein export membrane protein SecD/SecF C-terminal" evidence="11">
    <location>
        <begin position="114"/>
        <end position="306"/>
    </location>
</feature>
<dbReference type="InterPro" id="IPR048634">
    <property type="entry name" value="SecD_SecF_C"/>
</dbReference>